<dbReference type="HOGENOM" id="CLU_2288777_0_0_9"/>
<dbReference type="eggNOG" id="ENOG5030W9K">
    <property type="taxonomic scope" value="Bacteria"/>
</dbReference>
<accession>A0A089M175</accession>
<dbReference type="KEGG" id="pgm:PGRAT_04015"/>
<evidence type="ECO:0000313" key="1">
    <source>
        <dbReference type="EMBL" id="AIQ66902.1"/>
    </source>
</evidence>
<sequence>MFLFAKFLQFIKLLFDLMNVVLTIPKHFSVNSFKIINITKFDAADLILMITKYNERFGFNFINELMYFFVYLVTPDADLLFFCKVYYFDGNFDRNHPRKFELKLVNFDNT</sequence>
<protein>
    <submittedName>
        <fullName evidence="1">Uncharacterized protein</fullName>
    </submittedName>
</protein>
<dbReference type="EMBL" id="CP009287">
    <property type="protein sequence ID" value="AIQ66902.1"/>
    <property type="molecule type" value="Genomic_DNA"/>
</dbReference>
<reference evidence="1 2" key="1">
    <citation type="submission" date="2014-08" db="EMBL/GenBank/DDBJ databases">
        <title>Comparative genomics of the Paenibacillus odorifer group.</title>
        <authorList>
            <person name="den Bakker H.C."/>
            <person name="Tsai Y.-C."/>
            <person name="Martin N."/>
            <person name="Korlach J."/>
            <person name="Wiedmann M."/>
        </authorList>
    </citation>
    <scope>NUCLEOTIDE SEQUENCE [LARGE SCALE GENOMIC DNA]</scope>
    <source>
        <strain evidence="1 2">DSM 15220</strain>
    </source>
</reference>
<name>A0A089M175_9BACL</name>
<organism evidence="1 2">
    <name type="scientific">Paenibacillus graminis</name>
    <dbReference type="NCBI Taxonomy" id="189425"/>
    <lineage>
        <taxon>Bacteria</taxon>
        <taxon>Bacillati</taxon>
        <taxon>Bacillota</taxon>
        <taxon>Bacilli</taxon>
        <taxon>Bacillales</taxon>
        <taxon>Paenibacillaceae</taxon>
        <taxon>Paenibacillus</taxon>
    </lineage>
</organism>
<evidence type="ECO:0000313" key="2">
    <source>
        <dbReference type="Proteomes" id="UP000029500"/>
    </source>
</evidence>
<dbReference type="Proteomes" id="UP000029500">
    <property type="component" value="Chromosome"/>
</dbReference>
<keyword evidence="2" id="KW-1185">Reference proteome</keyword>
<proteinExistence type="predicted"/>
<dbReference type="AlphaFoldDB" id="A0A089M175"/>
<gene>
    <name evidence="1" type="ORF">PGRAT_04015</name>
</gene>